<dbReference type="Proteomes" id="UP000409037">
    <property type="component" value="Unassembled WGS sequence"/>
</dbReference>
<dbReference type="OrthoDB" id="7003488at2"/>
<evidence type="ECO:0000313" key="1">
    <source>
        <dbReference type="EMBL" id="VVN79079.1"/>
    </source>
</evidence>
<name>A0A5E7U9A6_PSEFL</name>
<sequence>MKNTAAERIVEEQAIVIRPLAFQRKADAAYDVVANMFIIEAKDLNADGPHILYRPLYTPALQQYATRSDLLKAIALAGPLLSSVLTWLTDRARPIYSNNGFNEPHIVHFHVGDDFTPFEKPAPAILVGNAAAADWLKAVEEDRVLSSLFVS</sequence>
<gene>
    <name evidence="1" type="ORF">PS833_00956</name>
</gene>
<evidence type="ECO:0000313" key="2">
    <source>
        <dbReference type="Proteomes" id="UP000409037"/>
    </source>
</evidence>
<dbReference type="EMBL" id="CABVHU010000001">
    <property type="protein sequence ID" value="VVN79079.1"/>
    <property type="molecule type" value="Genomic_DNA"/>
</dbReference>
<accession>A0A5E7U9A6</accession>
<protein>
    <submittedName>
        <fullName evidence="1">Uncharacterized protein</fullName>
    </submittedName>
</protein>
<proteinExistence type="predicted"/>
<organism evidence="1 2">
    <name type="scientific">Pseudomonas fluorescens</name>
    <dbReference type="NCBI Taxonomy" id="294"/>
    <lineage>
        <taxon>Bacteria</taxon>
        <taxon>Pseudomonadati</taxon>
        <taxon>Pseudomonadota</taxon>
        <taxon>Gammaproteobacteria</taxon>
        <taxon>Pseudomonadales</taxon>
        <taxon>Pseudomonadaceae</taxon>
        <taxon>Pseudomonas</taxon>
    </lineage>
</organism>
<reference evidence="1 2" key="1">
    <citation type="submission" date="2019-09" db="EMBL/GenBank/DDBJ databases">
        <authorList>
            <person name="Chandra G."/>
            <person name="Truman W A."/>
        </authorList>
    </citation>
    <scope>NUCLEOTIDE SEQUENCE [LARGE SCALE GENOMIC DNA]</scope>
    <source>
        <strain evidence="1">PS833</strain>
    </source>
</reference>
<dbReference type="AlphaFoldDB" id="A0A5E7U9A6"/>